<protein>
    <submittedName>
        <fullName evidence="2">Uncharacterized protein</fullName>
    </submittedName>
</protein>
<reference evidence="2 3" key="1">
    <citation type="submission" date="2019-09" db="EMBL/GenBank/DDBJ databases">
        <authorList>
            <person name="Chandra G."/>
            <person name="Truman W A."/>
        </authorList>
    </citation>
    <scope>NUCLEOTIDE SEQUENCE [LARGE SCALE GENOMIC DNA]</scope>
    <source>
        <strain evidence="2">PS880</strain>
    </source>
</reference>
<organism evidence="2 3">
    <name type="scientific">Pseudomonas fluorescens</name>
    <dbReference type="NCBI Taxonomy" id="294"/>
    <lineage>
        <taxon>Bacteria</taxon>
        <taxon>Pseudomonadati</taxon>
        <taxon>Pseudomonadota</taxon>
        <taxon>Gammaproteobacteria</taxon>
        <taxon>Pseudomonadales</taxon>
        <taxon>Pseudomonadaceae</taxon>
        <taxon>Pseudomonas</taxon>
    </lineage>
</organism>
<sequence>MPAAGTEGNEQDLPPYTDRSHAPRGNATRDALRHIQKRNAERPRRHSHAERGERSLPERSGFSEGSKQILLKRLLRIPRY</sequence>
<dbReference type="EMBL" id="CABVIH010000002">
    <property type="protein sequence ID" value="VVO55476.1"/>
    <property type="molecule type" value="Genomic_DNA"/>
</dbReference>
<name>A0A5E7GW00_PSEFL</name>
<dbReference type="Proteomes" id="UP000375525">
    <property type="component" value="Unassembled WGS sequence"/>
</dbReference>
<gene>
    <name evidence="2" type="ORF">PS880_00522</name>
</gene>
<evidence type="ECO:0000313" key="3">
    <source>
        <dbReference type="Proteomes" id="UP000375525"/>
    </source>
</evidence>
<dbReference type="AlphaFoldDB" id="A0A5E7GW00"/>
<feature type="compositionally biased region" description="Basic and acidic residues" evidence="1">
    <location>
        <begin position="30"/>
        <end position="42"/>
    </location>
</feature>
<feature type="region of interest" description="Disordered" evidence="1">
    <location>
        <begin position="1"/>
        <end position="68"/>
    </location>
</feature>
<accession>A0A5E7GW00</accession>
<evidence type="ECO:0000256" key="1">
    <source>
        <dbReference type="SAM" id="MobiDB-lite"/>
    </source>
</evidence>
<evidence type="ECO:0000313" key="2">
    <source>
        <dbReference type="EMBL" id="VVO55476.1"/>
    </source>
</evidence>
<proteinExistence type="predicted"/>